<name>A0A0U2ZET0_9BACL</name>
<proteinExistence type="predicted"/>
<keyword evidence="4" id="KW-0808">Transferase</keyword>
<gene>
    <name evidence="4" type="ORF">AUC31_03610</name>
</gene>
<dbReference type="InterPro" id="IPR015421">
    <property type="entry name" value="PyrdxlP-dep_Trfase_major"/>
</dbReference>
<dbReference type="EMBL" id="CP013659">
    <property type="protein sequence ID" value="ALS74401.1"/>
    <property type="molecule type" value="Genomic_DNA"/>
</dbReference>
<dbReference type="Proteomes" id="UP000067683">
    <property type="component" value="Chromosome"/>
</dbReference>
<keyword evidence="5" id="KW-1185">Reference proteome</keyword>
<dbReference type="InterPro" id="IPR016454">
    <property type="entry name" value="Cysteine_dSase"/>
</dbReference>
<evidence type="ECO:0000256" key="2">
    <source>
        <dbReference type="ARBA" id="ARBA00022898"/>
    </source>
</evidence>
<dbReference type="Gene3D" id="3.90.1150.10">
    <property type="entry name" value="Aspartate Aminotransferase, domain 1"/>
    <property type="match status" value="1"/>
</dbReference>
<organism evidence="4 5">
    <name type="scientific">Planococcus rifietoensis</name>
    <dbReference type="NCBI Taxonomy" id="200991"/>
    <lineage>
        <taxon>Bacteria</taxon>
        <taxon>Bacillati</taxon>
        <taxon>Bacillota</taxon>
        <taxon>Bacilli</taxon>
        <taxon>Bacillales</taxon>
        <taxon>Caryophanaceae</taxon>
        <taxon>Planococcus</taxon>
    </lineage>
</organism>
<evidence type="ECO:0000256" key="1">
    <source>
        <dbReference type="ARBA" id="ARBA00001933"/>
    </source>
</evidence>
<dbReference type="RefSeq" id="WP_058381108.1">
    <property type="nucleotide sequence ID" value="NZ_CP013659.2"/>
</dbReference>
<dbReference type="Pfam" id="PF00266">
    <property type="entry name" value="Aminotran_5"/>
    <property type="match status" value="1"/>
</dbReference>
<dbReference type="PANTHER" id="PTHR11601">
    <property type="entry name" value="CYSTEINE DESULFURYLASE FAMILY MEMBER"/>
    <property type="match status" value="1"/>
</dbReference>
<sequence length="370" mass="40118">MIYLDNSATTEPDPQVLETYVKASNRYFANPSSLHRLGNEAEDLLESARSQIKGLLGYGRIIFTSGGTEANNLAIRGAAHANQEKGRHIISCKTEHPSVLEPLKQLEKEGFEITLLSVDRKGAIDLADLQQALRVDTILVSLMQVNNEIGTIHPLADIRRMLNNHRALFHVDAVQGAGKLLLSEQEMPDLLTVSAHKFHGLKNSGVLAVHKAELEPILFGGGQEGGLRSGTVSVPNAAALAKALRLATPNPDHLEWNAELRSFFAGYKDIYIVSPSSAAPHILAVAIAGMRGETLVGALQQEGVIVSTSSACSSKNKQASHVIEAIGLPREYRDGTIRISFGAMTTHEDISELKKRFHKAHQLIKGVEQS</sequence>
<dbReference type="OrthoDB" id="9808002at2"/>
<dbReference type="AlphaFoldDB" id="A0A0U2ZET0"/>
<dbReference type="InterPro" id="IPR000192">
    <property type="entry name" value="Aminotrans_V_dom"/>
</dbReference>
<evidence type="ECO:0000313" key="5">
    <source>
        <dbReference type="Proteomes" id="UP000067683"/>
    </source>
</evidence>
<dbReference type="KEGG" id="prt:AUC31_03610"/>
<keyword evidence="2" id="KW-0663">Pyridoxal phosphate</keyword>
<dbReference type="SUPFAM" id="SSF53383">
    <property type="entry name" value="PLP-dependent transferases"/>
    <property type="match status" value="1"/>
</dbReference>
<dbReference type="Gene3D" id="3.40.640.10">
    <property type="entry name" value="Type I PLP-dependent aspartate aminotransferase-like (Major domain)"/>
    <property type="match status" value="1"/>
</dbReference>
<accession>A0A0U2ZET0</accession>
<protein>
    <submittedName>
        <fullName evidence="4">Aminotransferase class V</fullName>
    </submittedName>
</protein>
<dbReference type="STRING" id="200991.AUC31_03610"/>
<keyword evidence="4" id="KW-0032">Aminotransferase</keyword>
<feature type="domain" description="Aminotransferase class V" evidence="3">
    <location>
        <begin position="2"/>
        <end position="353"/>
    </location>
</feature>
<dbReference type="InterPro" id="IPR015422">
    <property type="entry name" value="PyrdxlP-dep_Trfase_small"/>
</dbReference>
<dbReference type="PANTHER" id="PTHR11601:SF50">
    <property type="entry name" value="CYSTEINE DESULFURASE ISCS 2-RELATED"/>
    <property type="match status" value="1"/>
</dbReference>
<reference evidence="4" key="1">
    <citation type="submission" date="2016-01" db="EMBL/GenBank/DDBJ databases">
        <title>Complete genome of Planococcus rifietoensis type strain M8.</title>
        <authorList>
            <person name="See-Too W.S."/>
        </authorList>
    </citation>
    <scope>NUCLEOTIDE SEQUENCE [LARGE SCALE GENOMIC DNA]</scope>
    <source>
        <strain evidence="4">M8</strain>
    </source>
</reference>
<dbReference type="PIRSF" id="PIRSF005572">
    <property type="entry name" value="NifS"/>
    <property type="match status" value="1"/>
</dbReference>
<evidence type="ECO:0000259" key="3">
    <source>
        <dbReference type="Pfam" id="PF00266"/>
    </source>
</evidence>
<comment type="cofactor">
    <cofactor evidence="1">
        <name>pyridoxal 5'-phosphate</name>
        <dbReference type="ChEBI" id="CHEBI:597326"/>
    </cofactor>
</comment>
<dbReference type="InterPro" id="IPR015424">
    <property type="entry name" value="PyrdxlP-dep_Trfase"/>
</dbReference>
<dbReference type="GO" id="GO:0008483">
    <property type="term" value="F:transaminase activity"/>
    <property type="evidence" value="ECO:0007669"/>
    <property type="project" value="UniProtKB-KW"/>
</dbReference>
<evidence type="ECO:0000313" key="4">
    <source>
        <dbReference type="EMBL" id="ALS74401.1"/>
    </source>
</evidence>